<reference evidence="2" key="1">
    <citation type="journal article" date="2022" name="bioRxiv">
        <title>Sequencing and chromosome-scale assembly of the giantPleurodeles waltlgenome.</title>
        <authorList>
            <person name="Brown T."/>
            <person name="Elewa A."/>
            <person name="Iarovenko S."/>
            <person name="Subramanian E."/>
            <person name="Araus A.J."/>
            <person name="Petzold A."/>
            <person name="Susuki M."/>
            <person name="Suzuki K.-i.T."/>
            <person name="Hayashi T."/>
            <person name="Toyoda A."/>
            <person name="Oliveira C."/>
            <person name="Osipova E."/>
            <person name="Leigh N.D."/>
            <person name="Simon A."/>
            <person name="Yun M.H."/>
        </authorList>
    </citation>
    <scope>NUCLEOTIDE SEQUENCE</scope>
    <source>
        <strain evidence="2">20211129_DDA</strain>
        <tissue evidence="2">Liver</tissue>
    </source>
</reference>
<organism evidence="2 3">
    <name type="scientific">Pleurodeles waltl</name>
    <name type="common">Iberian ribbed newt</name>
    <dbReference type="NCBI Taxonomy" id="8319"/>
    <lineage>
        <taxon>Eukaryota</taxon>
        <taxon>Metazoa</taxon>
        <taxon>Chordata</taxon>
        <taxon>Craniata</taxon>
        <taxon>Vertebrata</taxon>
        <taxon>Euteleostomi</taxon>
        <taxon>Amphibia</taxon>
        <taxon>Batrachia</taxon>
        <taxon>Caudata</taxon>
        <taxon>Salamandroidea</taxon>
        <taxon>Salamandridae</taxon>
        <taxon>Pleurodelinae</taxon>
        <taxon>Pleurodeles</taxon>
    </lineage>
</organism>
<sequence>MIWANGEVPGGTVESIACIRQDVNDNKQEEEAWRGEWKEGREDVDGQAEESTHRSREEDALDCKGSAGRQQTARTNEEEILENSTPTEVKTDKGCRLQSWNLVAFHIRRGTWLE</sequence>
<feature type="compositionally biased region" description="Basic and acidic residues" evidence="1">
    <location>
        <begin position="22"/>
        <end position="62"/>
    </location>
</feature>
<evidence type="ECO:0000313" key="3">
    <source>
        <dbReference type="Proteomes" id="UP001066276"/>
    </source>
</evidence>
<feature type="region of interest" description="Disordered" evidence="1">
    <location>
        <begin position="22"/>
        <end position="87"/>
    </location>
</feature>
<evidence type="ECO:0000313" key="2">
    <source>
        <dbReference type="EMBL" id="KAJ1088227.1"/>
    </source>
</evidence>
<dbReference type="Proteomes" id="UP001066276">
    <property type="component" value="Chromosome 11"/>
</dbReference>
<protein>
    <submittedName>
        <fullName evidence="2">Uncharacterized protein</fullName>
    </submittedName>
</protein>
<accession>A0AAV7L9M8</accession>
<proteinExistence type="predicted"/>
<name>A0AAV7L9M8_PLEWA</name>
<dbReference type="EMBL" id="JANPWB010000015">
    <property type="protein sequence ID" value="KAJ1088227.1"/>
    <property type="molecule type" value="Genomic_DNA"/>
</dbReference>
<comment type="caution">
    <text evidence="2">The sequence shown here is derived from an EMBL/GenBank/DDBJ whole genome shotgun (WGS) entry which is preliminary data.</text>
</comment>
<dbReference type="AlphaFoldDB" id="A0AAV7L9M8"/>
<gene>
    <name evidence="2" type="ORF">NDU88_001386</name>
</gene>
<keyword evidence="3" id="KW-1185">Reference proteome</keyword>
<evidence type="ECO:0000256" key="1">
    <source>
        <dbReference type="SAM" id="MobiDB-lite"/>
    </source>
</evidence>